<dbReference type="EMBL" id="LAZR01006170">
    <property type="protein sequence ID" value="KKM94180.1"/>
    <property type="molecule type" value="Genomic_DNA"/>
</dbReference>
<accession>A0A0F9NZB0</accession>
<protein>
    <submittedName>
        <fullName evidence="1">Uncharacterized protein</fullName>
    </submittedName>
</protein>
<comment type="caution">
    <text evidence="1">The sequence shown here is derived from an EMBL/GenBank/DDBJ whole genome shotgun (WGS) entry which is preliminary data.</text>
</comment>
<gene>
    <name evidence="1" type="ORF">LCGC14_1200860</name>
</gene>
<name>A0A0F9NZB0_9ZZZZ</name>
<evidence type="ECO:0000313" key="1">
    <source>
        <dbReference type="EMBL" id="KKM94180.1"/>
    </source>
</evidence>
<dbReference type="AlphaFoldDB" id="A0A0F9NZB0"/>
<reference evidence="1" key="1">
    <citation type="journal article" date="2015" name="Nature">
        <title>Complex archaea that bridge the gap between prokaryotes and eukaryotes.</title>
        <authorList>
            <person name="Spang A."/>
            <person name="Saw J.H."/>
            <person name="Jorgensen S.L."/>
            <person name="Zaremba-Niedzwiedzka K."/>
            <person name="Martijn J."/>
            <person name="Lind A.E."/>
            <person name="van Eijk R."/>
            <person name="Schleper C."/>
            <person name="Guy L."/>
            <person name="Ettema T.J."/>
        </authorList>
    </citation>
    <scope>NUCLEOTIDE SEQUENCE</scope>
</reference>
<proteinExistence type="predicted"/>
<sequence length="113" mass="13257">MRSLDHLLRSKTASGSERIKPKLIVERPTDGPYIFKFNQNFAGSKMFEAQRKRTEALCTAIANEMLQIEEILEMAFIENQLPLQIGEVIYMKPGFFLGLRLRWILWRKRKGQK</sequence>
<organism evidence="1">
    <name type="scientific">marine sediment metagenome</name>
    <dbReference type="NCBI Taxonomy" id="412755"/>
    <lineage>
        <taxon>unclassified sequences</taxon>
        <taxon>metagenomes</taxon>
        <taxon>ecological metagenomes</taxon>
    </lineage>
</organism>